<feature type="transmembrane region" description="Helical" evidence="1">
    <location>
        <begin position="71"/>
        <end position="89"/>
    </location>
</feature>
<dbReference type="PANTHER" id="PTHR36974:SF1">
    <property type="entry name" value="DOXX FAMILY MEMBRANE PROTEIN"/>
    <property type="match status" value="1"/>
</dbReference>
<evidence type="ECO:0000313" key="3">
    <source>
        <dbReference type="Proteomes" id="UP000610846"/>
    </source>
</evidence>
<reference evidence="2" key="2">
    <citation type="submission" date="2020-09" db="EMBL/GenBank/DDBJ databases">
        <authorList>
            <person name="Yu Y."/>
        </authorList>
    </citation>
    <scope>NUCLEOTIDE SEQUENCE</scope>
    <source>
        <strain evidence="2">KCTC 49039</strain>
    </source>
</reference>
<dbReference type="Proteomes" id="UP000610846">
    <property type="component" value="Unassembled WGS sequence"/>
</dbReference>
<dbReference type="PANTHER" id="PTHR36974">
    <property type="entry name" value="MEMBRANE PROTEIN-RELATED"/>
    <property type="match status" value="1"/>
</dbReference>
<name>A0A927IYU9_9MICO</name>
<protein>
    <submittedName>
        <fullName evidence="2">DoxX family protein</fullName>
    </submittedName>
</protein>
<keyword evidence="1" id="KW-0472">Membrane</keyword>
<dbReference type="EMBL" id="JACYHB010000001">
    <property type="protein sequence ID" value="MBD8077965.1"/>
    <property type="molecule type" value="Genomic_DNA"/>
</dbReference>
<organism evidence="2 3">
    <name type="scientific">Cellulosimicrobium arenosum</name>
    <dbReference type="NCBI Taxonomy" id="2708133"/>
    <lineage>
        <taxon>Bacteria</taxon>
        <taxon>Bacillati</taxon>
        <taxon>Actinomycetota</taxon>
        <taxon>Actinomycetes</taxon>
        <taxon>Micrococcales</taxon>
        <taxon>Promicromonosporaceae</taxon>
        <taxon>Cellulosimicrobium</taxon>
    </lineage>
</organism>
<dbReference type="RefSeq" id="WP_191827494.1">
    <property type="nucleotide sequence ID" value="NZ_JACYHB010000001.1"/>
</dbReference>
<feature type="transmembrane region" description="Helical" evidence="1">
    <location>
        <begin position="95"/>
        <end position="114"/>
    </location>
</feature>
<gene>
    <name evidence="2" type="ORF">IF651_02700</name>
</gene>
<keyword evidence="3" id="KW-1185">Reference proteome</keyword>
<comment type="caution">
    <text evidence="2">The sequence shown here is derived from an EMBL/GenBank/DDBJ whole genome shotgun (WGS) entry which is preliminary data.</text>
</comment>
<feature type="transmembrane region" description="Helical" evidence="1">
    <location>
        <begin position="30"/>
        <end position="51"/>
    </location>
</feature>
<accession>A0A927IYU9</accession>
<evidence type="ECO:0000313" key="2">
    <source>
        <dbReference type="EMBL" id="MBD8077965.1"/>
    </source>
</evidence>
<keyword evidence="1" id="KW-1133">Transmembrane helix</keyword>
<proteinExistence type="predicted"/>
<keyword evidence="1" id="KW-0812">Transmembrane</keyword>
<evidence type="ECO:0000256" key="1">
    <source>
        <dbReference type="SAM" id="Phobius"/>
    </source>
</evidence>
<dbReference type="AlphaFoldDB" id="A0A927IYU9"/>
<sequence length="151" mass="15294">MPIPLPLFLVLVTGTTRALGALGVAPLDDWRTALCCGLAALFLVTASGRLVPRVRADLVAMVPPRLPAPGLLVALTGALEALGAVGLLVPATSQVAAVCLALLLVVMTPANVWAARHGGRLGGRPITPLGRRLTEQALYLVACAAAAGLPA</sequence>
<reference evidence="2" key="1">
    <citation type="journal article" date="2018" name="Curr. Microbiol.">
        <title>Cellulosimicrobium arenosum sp. nov., Isolated from Marine Sediment Sand.</title>
        <authorList>
            <person name="Oh M."/>
            <person name="Kim J.H."/>
            <person name="Yoon J.H."/>
            <person name="Schumann P."/>
            <person name="Kim W."/>
        </authorList>
    </citation>
    <scope>NUCLEOTIDE SEQUENCE</scope>
    <source>
        <strain evidence="2">KCTC 49039</strain>
    </source>
</reference>